<dbReference type="AlphaFoldDB" id="A0A918KAC5"/>
<keyword evidence="2" id="KW-0813">Transport</keyword>
<reference evidence="11" key="1">
    <citation type="journal article" date="2014" name="Int. J. Syst. Evol. Microbiol.">
        <title>Complete genome sequence of Corynebacterium casei LMG S-19264T (=DSM 44701T), isolated from a smear-ripened cheese.</title>
        <authorList>
            <consortium name="US DOE Joint Genome Institute (JGI-PGF)"/>
            <person name="Walter F."/>
            <person name="Albersmeier A."/>
            <person name="Kalinowski J."/>
            <person name="Ruckert C."/>
        </authorList>
    </citation>
    <scope>NUCLEOTIDE SEQUENCE</scope>
    <source>
        <strain evidence="11">KCTC 22169</strain>
    </source>
</reference>
<feature type="domain" description="ABC transporter" evidence="10">
    <location>
        <begin position="252"/>
        <end position="507"/>
    </location>
</feature>
<dbReference type="InterPro" id="IPR003439">
    <property type="entry name" value="ABC_transporter-like_ATP-bd"/>
</dbReference>
<evidence type="ECO:0000256" key="3">
    <source>
        <dbReference type="ARBA" id="ARBA00022475"/>
    </source>
</evidence>
<proteinExistence type="predicted"/>
<gene>
    <name evidence="11" type="ORF">GCM10007392_22760</name>
</gene>
<dbReference type="FunFam" id="3.40.50.300:FF:000127">
    <property type="entry name" value="Ribose import ATP-binding protein RbsA"/>
    <property type="match status" value="1"/>
</dbReference>
<evidence type="ECO:0000256" key="8">
    <source>
        <dbReference type="ARBA" id="ARBA00022967"/>
    </source>
</evidence>
<dbReference type="InterPro" id="IPR003593">
    <property type="entry name" value="AAA+_ATPase"/>
</dbReference>
<dbReference type="PANTHER" id="PTHR43790:SF9">
    <property type="entry name" value="GALACTOFURANOSE TRANSPORTER ATP-BINDING PROTEIN YTFR"/>
    <property type="match status" value="1"/>
</dbReference>
<dbReference type="PANTHER" id="PTHR43790">
    <property type="entry name" value="CARBOHYDRATE TRANSPORT ATP-BINDING PROTEIN MG119-RELATED"/>
    <property type="match status" value="1"/>
</dbReference>
<dbReference type="Gene3D" id="3.40.50.300">
    <property type="entry name" value="P-loop containing nucleotide triphosphate hydrolases"/>
    <property type="match status" value="2"/>
</dbReference>
<keyword evidence="9" id="KW-0472">Membrane</keyword>
<dbReference type="Pfam" id="PF00005">
    <property type="entry name" value="ABC_tran"/>
    <property type="match status" value="2"/>
</dbReference>
<dbReference type="GO" id="GO:0005886">
    <property type="term" value="C:plasma membrane"/>
    <property type="evidence" value="ECO:0007669"/>
    <property type="project" value="UniProtKB-SubCell"/>
</dbReference>
<evidence type="ECO:0000256" key="7">
    <source>
        <dbReference type="ARBA" id="ARBA00022840"/>
    </source>
</evidence>
<evidence type="ECO:0000313" key="12">
    <source>
        <dbReference type="Proteomes" id="UP000626148"/>
    </source>
</evidence>
<dbReference type="EMBL" id="BMXR01000005">
    <property type="protein sequence ID" value="GGX54759.1"/>
    <property type="molecule type" value="Genomic_DNA"/>
</dbReference>
<dbReference type="CDD" id="cd03216">
    <property type="entry name" value="ABC_Carb_Monos_I"/>
    <property type="match status" value="1"/>
</dbReference>
<keyword evidence="5" id="KW-0677">Repeat</keyword>
<dbReference type="InterPro" id="IPR027417">
    <property type="entry name" value="P-loop_NTPase"/>
</dbReference>
<evidence type="ECO:0000256" key="9">
    <source>
        <dbReference type="ARBA" id="ARBA00023136"/>
    </source>
</evidence>
<reference evidence="11" key="2">
    <citation type="submission" date="2020-09" db="EMBL/GenBank/DDBJ databases">
        <authorList>
            <person name="Sun Q."/>
            <person name="Kim S."/>
        </authorList>
    </citation>
    <scope>NUCLEOTIDE SEQUENCE</scope>
    <source>
        <strain evidence="11">KCTC 22169</strain>
    </source>
</reference>
<dbReference type="Proteomes" id="UP000626148">
    <property type="component" value="Unassembled WGS sequence"/>
</dbReference>
<evidence type="ECO:0000259" key="10">
    <source>
        <dbReference type="PROSITE" id="PS50893"/>
    </source>
</evidence>
<evidence type="ECO:0000256" key="1">
    <source>
        <dbReference type="ARBA" id="ARBA00004202"/>
    </source>
</evidence>
<keyword evidence="6" id="KW-0547">Nucleotide-binding</keyword>
<comment type="subcellular location">
    <subcellularLocation>
        <location evidence="1">Cell membrane</location>
        <topology evidence="1">Peripheral membrane protein</topology>
    </subcellularLocation>
</comment>
<evidence type="ECO:0000313" key="11">
    <source>
        <dbReference type="EMBL" id="GGX54759.1"/>
    </source>
</evidence>
<name>A0A918KAC5_9GAMM</name>
<sequence>MTAQSSLNTQTGDTPLLQLKGVSKSFPGVKALDNVDLDVNAGEVHALLGENGAGKSTLMKVLAGIYHPDEGEIRIEGTPVRMQKPMDAKHMGVLLIHQELSLVPDLSVAENVFLGSLPKRSGLFVNNRELHERCGAILKRLNCRFKSNIPVKHLSVANQQMVEIARALVFTPKVVIFDEPTASLTDYEKVVLFEVIRELKSQGTGIVYISHRMDEIFELSDRITVLRDGQYRGTFATRDTDEEEVTKRMIGRDLESLAEVESPEPGERIIEVHQLGIEGEFRDISFDVHAGEVVGMYGLVGAGRTQVVETLFGIRKPERGTIRIRDELVHLSSPADAIEHGLALVPENRKEQGLVLGMNCRDNTSLPNLAEYTRMGWIDTAKETEVFERYQEQLQIKTPGWYQATLNLSGGNQQKVVIGKWLSTQPSVLILDEPTRGIDVGSKAEIHQLIRDLAKSGLAVIVVSSEMPEILTVSDRILALYNGTLTRVFKRAEITEDDLIRAITGQSADAASEPVASGA</sequence>
<dbReference type="GO" id="GO:0016887">
    <property type="term" value="F:ATP hydrolysis activity"/>
    <property type="evidence" value="ECO:0007669"/>
    <property type="project" value="InterPro"/>
</dbReference>
<keyword evidence="12" id="KW-1185">Reference proteome</keyword>
<dbReference type="PROSITE" id="PS00211">
    <property type="entry name" value="ABC_TRANSPORTER_1"/>
    <property type="match status" value="1"/>
</dbReference>
<dbReference type="InterPro" id="IPR050107">
    <property type="entry name" value="ABC_carbohydrate_import_ATPase"/>
</dbReference>
<protein>
    <submittedName>
        <fullName evidence="11">Ribose/galactose/methyl galactoside import ATP-binding protein 2</fullName>
    </submittedName>
</protein>
<dbReference type="CDD" id="cd03215">
    <property type="entry name" value="ABC_Carb_Monos_II"/>
    <property type="match status" value="1"/>
</dbReference>
<evidence type="ECO:0000256" key="6">
    <source>
        <dbReference type="ARBA" id="ARBA00022741"/>
    </source>
</evidence>
<keyword evidence="8" id="KW-1278">Translocase</keyword>
<evidence type="ECO:0000256" key="4">
    <source>
        <dbReference type="ARBA" id="ARBA00022597"/>
    </source>
</evidence>
<keyword evidence="4" id="KW-0762">Sugar transport</keyword>
<feature type="domain" description="ABC transporter" evidence="10">
    <location>
        <begin position="17"/>
        <end position="253"/>
    </location>
</feature>
<evidence type="ECO:0000256" key="5">
    <source>
        <dbReference type="ARBA" id="ARBA00022737"/>
    </source>
</evidence>
<comment type="caution">
    <text evidence="11">The sequence shown here is derived from an EMBL/GenBank/DDBJ whole genome shotgun (WGS) entry which is preliminary data.</text>
</comment>
<dbReference type="SMART" id="SM00382">
    <property type="entry name" value="AAA"/>
    <property type="match status" value="2"/>
</dbReference>
<dbReference type="GO" id="GO:0005524">
    <property type="term" value="F:ATP binding"/>
    <property type="evidence" value="ECO:0007669"/>
    <property type="project" value="UniProtKB-KW"/>
</dbReference>
<organism evidence="11 12">
    <name type="scientific">Saccharospirillum salsuginis</name>
    <dbReference type="NCBI Taxonomy" id="418750"/>
    <lineage>
        <taxon>Bacteria</taxon>
        <taxon>Pseudomonadati</taxon>
        <taxon>Pseudomonadota</taxon>
        <taxon>Gammaproteobacteria</taxon>
        <taxon>Oceanospirillales</taxon>
        <taxon>Saccharospirillaceae</taxon>
        <taxon>Saccharospirillum</taxon>
    </lineage>
</organism>
<keyword evidence="3" id="KW-1003">Cell membrane</keyword>
<accession>A0A918KAC5</accession>
<evidence type="ECO:0000256" key="2">
    <source>
        <dbReference type="ARBA" id="ARBA00022448"/>
    </source>
</evidence>
<dbReference type="PROSITE" id="PS50893">
    <property type="entry name" value="ABC_TRANSPORTER_2"/>
    <property type="match status" value="2"/>
</dbReference>
<dbReference type="InterPro" id="IPR017871">
    <property type="entry name" value="ABC_transporter-like_CS"/>
</dbReference>
<dbReference type="SUPFAM" id="SSF52540">
    <property type="entry name" value="P-loop containing nucleoside triphosphate hydrolases"/>
    <property type="match status" value="2"/>
</dbReference>
<keyword evidence="7 11" id="KW-0067">ATP-binding</keyword>
<dbReference type="RefSeq" id="WP_189608664.1">
    <property type="nucleotide sequence ID" value="NZ_BMXR01000005.1"/>
</dbReference>